<accession>A0A367KB36</accession>
<dbReference type="Proteomes" id="UP000253551">
    <property type="component" value="Unassembled WGS sequence"/>
</dbReference>
<evidence type="ECO:0000256" key="1">
    <source>
        <dbReference type="SAM" id="Coils"/>
    </source>
</evidence>
<dbReference type="EMBL" id="PJQM01001954">
    <property type="protein sequence ID" value="RCH99386.1"/>
    <property type="molecule type" value="Genomic_DNA"/>
</dbReference>
<dbReference type="AlphaFoldDB" id="A0A367KB36"/>
<dbReference type="OrthoDB" id="9451547at2759"/>
<protein>
    <submittedName>
        <fullName evidence="2">Uncharacterized protein</fullName>
    </submittedName>
</protein>
<keyword evidence="1" id="KW-0175">Coiled coil</keyword>
<organism evidence="2 3">
    <name type="scientific">Rhizopus stolonifer</name>
    <name type="common">Rhizopus nigricans</name>
    <dbReference type="NCBI Taxonomy" id="4846"/>
    <lineage>
        <taxon>Eukaryota</taxon>
        <taxon>Fungi</taxon>
        <taxon>Fungi incertae sedis</taxon>
        <taxon>Mucoromycota</taxon>
        <taxon>Mucoromycotina</taxon>
        <taxon>Mucoromycetes</taxon>
        <taxon>Mucorales</taxon>
        <taxon>Mucorineae</taxon>
        <taxon>Rhizopodaceae</taxon>
        <taxon>Rhizopus</taxon>
    </lineage>
</organism>
<sequence length="380" mass="45148">MLAEITTNHYSSYFEEQSVDGSASELGRLLKSAHTSLREKEKDLELVAEIGQSLLEYNQQLKRDYDHLLTHASTLTEQQDRQLANTKRASEKIIERLERKNEEIQSVLEHSKQRSRLSEQAHERHQRKLETEIQILQSNLDMAAYKVQELEEARQKCQERASKQYEIRIEQQRKEDMALLEELSIKMEELNKENIYLQKSKRRVEERLKLALKDLEHLHREFEQFETQQQNHQILQKAFERQTDHVQELVDRLEEQHQTKFALSDASTCNLMQELTSEFFLAERHVAYPIMNHTSLHGVQQLDSFDMDDTSTIYTQYNLYPSLKYLEPLIQTPPKSWFQRICSHVKSLYRSITRWCRFTLILATAVIINFWKGPDLLLEK</sequence>
<evidence type="ECO:0000313" key="2">
    <source>
        <dbReference type="EMBL" id="RCH99386.1"/>
    </source>
</evidence>
<evidence type="ECO:0000313" key="3">
    <source>
        <dbReference type="Proteomes" id="UP000253551"/>
    </source>
</evidence>
<proteinExistence type="predicted"/>
<gene>
    <name evidence="2" type="ORF">CU098_007574</name>
</gene>
<dbReference type="STRING" id="4846.A0A367KB36"/>
<keyword evidence="3" id="KW-1185">Reference proteome</keyword>
<comment type="caution">
    <text evidence="2">The sequence shown here is derived from an EMBL/GenBank/DDBJ whole genome shotgun (WGS) entry which is preliminary data.</text>
</comment>
<reference evidence="2 3" key="1">
    <citation type="journal article" date="2018" name="G3 (Bethesda)">
        <title>Phylogenetic and Phylogenomic Definition of Rhizopus Species.</title>
        <authorList>
            <person name="Gryganskyi A.P."/>
            <person name="Golan J."/>
            <person name="Dolatabadi S."/>
            <person name="Mondo S."/>
            <person name="Robb S."/>
            <person name="Idnurm A."/>
            <person name="Muszewska A."/>
            <person name="Steczkiewicz K."/>
            <person name="Masonjones S."/>
            <person name="Liao H.L."/>
            <person name="Gajdeczka M.T."/>
            <person name="Anike F."/>
            <person name="Vuek A."/>
            <person name="Anishchenko I.M."/>
            <person name="Voigt K."/>
            <person name="de Hoog G.S."/>
            <person name="Smith M.E."/>
            <person name="Heitman J."/>
            <person name="Vilgalys R."/>
            <person name="Stajich J.E."/>
        </authorList>
    </citation>
    <scope>NUCLEOTIDE SEQUENCE [LARGE SCALE GENOMIC DNA]</scope>
    <source>
        <strain evidence="2 3">LSU 92-RS-03</strain>
    </source>
</reference>
<feature type="coiled-coil region" evidence="1">
    <location>
        <begin position="83"/>
        <end position="256"/>
    </location>
</feature>
<name>A0A367KB36_RHIST</name>